<dbReference type="InterPro" id="IPR010037">
    <property type="entry name" value="FkbH_domain"/>
</dbReference>
<dbReference type="InterPro" id="IPR010033">
    <property type="entry name" value="HAD_SF_ppase_IIIC"/>
</dbReference>
<dbReference type="HOGENOM" id="CLU_018095_1_0_11"/>
<dbReference type="SUPFAM" id="SSF56784">
    <property type="entry name" value="HAD-like"/>
    <property type="match status" value="1"/>
</dbReference>
<dbReference type="RefSeq" id="WP_013425365.1">
    <property type="nucleotide sequence ID" value="NC_014666.1"/>
</dbReference>
<keyword evidence="3" id="KW-1185">Reference proteome</keyword>
<evidence type="ECO:0000313" key="2">
    <source>
        <dbReference type="EMBL" id="ADP82247.1"/>
    </source>
</evidence>
<organism evidence="2 3">
    <name type="scientific">Pseudofrankia inefficax (strain DSM 45817 / CECT 9037 / DDB 130130 / EuI1c)</name>
    <name type="common">Frankia inefficax</name>
    <dbReference type="NCBI Taxonomy" id="298654"/>
    <lineage>
        <taxon>Bacteria</taxon>
        <taxon>Bacillati</taxon>
        <taxon>Actinomycetota</taxon>
        <taxon>Actinomycetes</taxon>
        <taxon>Frankiales</taxon>
        <taxon>Frankiaceae</taxon>
        <taxon>Pseudofrankia</taxon>
    </lineage>
</organism>
<dbReference type="EMBL" id="CP002299">
    <property type="protein sequence ID" value="ADP82247.1"/>
    <property type="molecule type" value="Genomic_DNA"/>
</dbReference>
<reference evidence="2 3" key="1">
    <citation type="submission" date="2010-10" db="EMBL/GenBank/DDBJ databases">
        <title>Complete sequence of Frankia sp. EuI1c.</title>
        <authorList>
            <consortium name="US DOE Joint Genome Institute"/>
            <person name="Lucas S."/>
            <person name="Copeland A."/>
            <person name="Lapidus A."/>
            <person name="Cheng J.-F."/>
            <person name="Bruce D."/>
            <person name="Goodwin L."/>
            <person name="Pitluck S."/>
            <person name="Chertkov O."/>
            <person name="Detter J.C."/>
            <person name="Han C."/>
            <person name="Tapia R."/>
            <person name="Land M."/>
            <person name="Hauser L."/>
            <person name="Jeffries C."/>
            <person name="Kyrpides N."/>
            <person name="Ivanova N."/>
            <person name="Mikhailova N."/>
            <person name="Beauchemin N."/>
            <person name="Sen A."/>
            <person name="Sur S.A."/>
            <person name="Gtari M."/>
            <person name="Wall L."/>
            <person name="Tisa L."/>
            <person name="Woyke T."/>
        </authorList>
    </citation>
    <scope>NUCLEOTIDE SEQUENCE [LARGE SCALE GENOMIC DNA]</scope>
    <source>
        <strain evidence="3">DSM 45817 / CECT 9037 / EuI1c</strain>
    </source>
</reference>
<sequence length="684" mass="73884">MNGDRSAPTSDPATMATRDPDPPTGASPRAATVIDGDPVKAWPSAAERADTALRDLRRRGGLAAEFAELSRILDELAPSRLAAAGNLIATLDPAEILRANPTVTAVTVAVTGHGTLGPLVPVLTAELARHRLLARPTLGAFGSYVFDLGDPASELYAADPDLVLCVLDQRVVLDELPTPWRVEDLERVVTARLATVEELVDRFQRTARGTLVLNTLPLGREATAAVVDYRSRARLGAIWREANARLLRLAETSQRLVVVDLDPLLAGGLPAVDPRHDLYAGAHLSAQLLAGYAREIGHLARHLTGRTRKVLVVDLDETVWGGVLGEVGPDGIEVVPADGYRGGAFQAFQRTVKQIGSQGVLLAAVSKNDPDLVRTALRDRDGMTLREEDFVRVVANWRPKHENLAELAAALNLGLDSFVFVDDSPAERGLVRRELPEVAVVAVDDEPAGHRGALLADGWFDVRELTGQDRSRLTDYRTELDRKDFLDTFDSIEDYLRELGVQVRLRAVRPSEIGRVSQLTLRTNQFNLTGLRLQPPDVRRLVEDDAGLVVAIHARDRFGDNGLVGAMFASHPGDVWSIENFLLSCRVFSRGIEQASLLALLRHAQRSGATQVVGAYRATARNGKVRDFYPRSGFVPTGGADDGLGGPAGPGDDAAPVSTWRHDLTHIAAPPPHVALTQDLGGKP</sequence>
<proteinExistence type="predicted"/>
<dbReference type="Gene3D" id="3.40.50.1110">
    <property type="entry name" value="SGNH hydrolase"/>
    <property type="match status" value="1"/>
</dbReference>
<evidence type="ECO:0000313" key="3">
    <source>
        <dbReference type="Proteomes" id="UP000002484"/>
    </source>
</evidence>
<dbReference type="AlphaFoldDB" id="E3JBT7"/>
<accession>E3JBT7</accession>
<dbReference type="Gene3D" id="3.40.630.30">
    <property type="match status" value="1"/>
</dbReference>
<dbReference type="InterPro" id="IPR036412">
    <property type="entry name" value="HAD-like_sf"/>
</dbReference>
<dbReference type="KEGG" id="fri:FraEuI1c_4248"/>
<dbReference type="NCBIfam" id="TIGR01686">
    <property type="entry name" value="FkbH"/>
    <property type="match status" value="1"/>
</dbReference>
<dbReference type="Gene3D" id="3.40.50.1000">
    <property type="entry name" value="HAD superfamily/HAD-like"/>
    <property type="match status" value="1"/>
</dbReference>
<name>E3JBT7_PSEI1</name>
<dbReference type="SUPFAM" id="SSF55729">
    <property type="entry name" value="Acyl-CoA N-acyltransferases (Nat)"/>
    <property type="match status" value="1"/>
</dbReference>
<protein>
    <submittedName>
        <fullName evidence="2">FkbH like protein</fullName>
    </submittedName>
</protein>
<dbReference type="InterPro" id="IPR036514">
    <property type="entry name" value="SGNH_hydro_sf"/>
</dbReference>
<dbReference type="Proteomes" id="UP000002484">
    <property type="component" value="Chromosome"/>
</dbReference>
<dbReference type="InParanoid" id="E3JBT7"/>
<dbReference type="eggNOG" id="COG3882">
    <property type="taxonomic scope" value="Bacteria"/>
</dbReference>
<feature type="region of interest" description="Disordered" evidence="1">
    <location>
        <begin position="1"/>
        <end position="39"/>
    </location>
</feature>
<dbReference type="NCBIfam" id="TIGR01681">
    <property type="entry name" value="HAD-SF-IIIC"/>
    <property type="match status" value="1"/>
</dbReference>
<dbReference type="InterPro" id="IPR023214">
    <property type="entry name" value="HAD_sf"/>
</dbReference>
<evidence type="ECO:0000256" key="1">
    <source>
        <dbReference type="SAM" id="MobiDB-lite"/>
    </source>
</evidence>
<dbReference type="InterPro" id="IPR016181">
    <property type="entry name" value="Acyl_CoA_acyltransferase"/>
</dbReference>
<dbReference type="STRING" id="298654.FraEuI1c_4248"/>
<gene>
    <name evidence="2" type="ordered locus">FraEuI1c_4248</name>
</gene>